<dbReference type="GO" id="GO:1905515">
    <property type="term" value="P:non-motile cilium assembly"/>
    <property type="evidence" value="ECO:0007669"/>
    <property type="project" value="TreeGrafter"/>
</dbReference>
<dbReference type="GO" id="GO:1904491">
    <property type="term" value="P:protein localization to ciliary transition zone"/>
    <property type="evidence" value="ECO:0007669"/>
    <property type="project" value="TreeGrafter"/>
</dbReference>
<reference evidence="8" key="2">
    <citation type="submission" date="2020-09" db="EMBL/GenBank/DDBJ databases">
        <authorList>
            <person name="Kikuchi T."/>
        </authorList>
    </citation>
    <scope>NUCLEOTIDE SEQUENCE</scope>
    <source>
        <strain evidence="8">Ka4C1</strain>
    </source>
</reference>
<dbReference type="PANTHER" id="PTHR34341">
    <property type="entry name" value="TRANSMEMBRANE PROTEIN 107"/>
    <property type="match status" value="1"/>
</dbReference>
<evidence type="ECO:0000256" key="7">
    <source>
        <dbReference type="SAM" id="Phobius"/>
    </source>
</evidence>
<dbReference type="InterPro" id="IPR029248">
    <property type="entry name" value="TMEM107"/>
</dbReference>
<organism evidence="9 11">
    <name type="scientific">Bursaphelenchus xylophilus</name>
    <name type="common">Pinewood nematode worm</name>
    <name type="synonym">Aphelenchoides xylophilus</name>
    <dbReference type="NCBI Taxonomy" id="6326"/>
    <lineage>
        <taxon>Eukaryota</taxon>
        <taxon>Metazoa</taxon>
        <taxon>Ecdysozoa</taxon>
        <taxon>Nematoda</taxon>
        <taxon>Chromadorea</taxon>
        <taxon>Rhabditida</taxon>
        <taxon>Tylenchina</taxon>
        <taxon>Tylenchomorpha</taxon>
        <taxon>Aphelenchoidea</taxon>
        <taxon>Aphelenchoididae</taxon>
        <taxon>Bursaphelenchus</taxon>
    </lineage>
</organism>
<accession>A0A1I7S924</accession>
<evidence type="ECO:0000256" key="2">
    <source>
        <dbReference type="ARBA" id="ARBA00015652"/>
    </source>
</evidence>
<dbReference type="EMBL" id="CAJFCV020000001">
    <property type="protein sequence ID" value="CAG9086173.1"/>
    <property type="molecule type" value="Genomic_DNA"/>
</dbReference>
<evidence type="ECO:0000313" key="11">
    <source>
        <dbReference type="WBParaSite" id="BXY_0951900.1"/>
    </source>
</evidence>
<gene>
    <name evidence="8" type="ORF">BXYJ_LOCUS1877</name>
</gene>
<name>A0A1I7S924_BURXY</name>
<evidence type="ECO:0000313" key="10">
    <source>
        <dbReference type="Proteomes" id="UP000659654"/>
    </source>
</evidence>
<evidence type="ECO:0000256" key="4">
    <source>
        <dbReference type="ARBA" id="ARBA00022794"/>
    </source>
</evidence>
<keyword evidence="10" id="KW-1185">Reference proteome</keyword>
<evidence type="ECO:0000256" key="6">
    <source>
        <dbReference type="ARBA" id="ARBA00023136"/>
    </source>
</evidence>
<feature type="transmembrane region" description="Helical" evidence="7">
    <location>
        <begin position="78"/>
        <end position="97"/>
    </location>
</feature>
<dbReference type="GO" id="GO:0036038">
    <property type="term" value="C:MKS complex"/>
    <property type="evidence" value="ECO:0007669"/>
    <property type="project" value="TreeGrafter"/>
</dbReference>
<dbReference type="Proteomes" id="UP000095284">
    <property type="component" value="Unplaced"/>
</dbReference>
<reference evidence="11" key="1">
    <citation type="submission" date="2016-11" db="UniProtKB">
        <authorList>
            <consortium name="WormBaseParasite"/>
        </authorList>
    </citation>
    <scope>IDENTIFICATION</scope>
</reference>
<keyword evidence="6 7" id="KW-0472">Membrane</keyword>
<evidence type="ECO:0000256" key="3">
    <source>
        <dbReference type="ARBA" id="ARBA00022692"/>
    </source>
</evidence>
<evidence type="ECO:0000313" key="8">
    <source>
        <dbReference type="EMBL" id="CAD5210322.1"/>
    </source>
</evidence>
<dbReference type="GO" id="GO:0016020">
    <property type="term" value="C:membrane"/>
    <property type="evidence" value="ECO:0007669"/>
    <property type="project" value="UniProtKB-SubCell"/>
</dbReference>
<evidence type="ECO:0000256" key="1">
    <source>
        <dbReference type="ARBA" id="ARBA00004141"/>
    </source>
</evidence>
<dbReference type="EMBL" id="CAJFDI010000001">
    <property type="protein sequence ID" value="CAD5210322.1"/>
    <property type="molecule type" value="Genomic_DNA"/>
</dbReference>
<dbReference type="AlphaFoldDB" id="A0A1I7S924"/>
<comment type="subcellular location">
    <subcellularLocation>
        <location evidence="1">Membrane</location>
        <topology evidence="1">Multi-pass membrane protein</topology>
    </subcellularLocation>
</comment>
<dbReference type="Pfam" id="PF14995">
    <property type="entry name" value="TMEM107"/>
    <property type="match status" value="1"/>
</dbReference>
<evidence type="ECO:0000256" key="5">
    <source>
        <dbReference type="ARBA" id="ARBA00022989"/>
    </source>
</evidence>
<keyword evidence="4" id="KW-0970">Cilium biogenesis/degradation</keyword>
<dbReference type="Proteomes" id="UP000582659">
    <property type="component" value="Unassembled WGS sequence"/>
</dbReference>
<feature type="transmembrane region" description="Helical" evidence="7">
    <location>
        <begin position="103"/>
        <end position="124"/>
    </location>
</feature>
<feature type="transmembrane region" description="Helical" evidence="7">
    <location>
        <begin position="45"/>
        <end position="66"/>
    </location>
</feature>
<dbReference type="PANTHER" id="PTHR34341:SF1">
    <property type="entry name" value="TRANSMEMBRANE PROTEIN 107"/>
    <property type="match status" value="1"/>
</dbReference>
<dbReference type="Proteomes" id="UP000659654">
    <property type="component" value="Unassembled WGS sequence"/>
</dbReference>
<keyword evidence="3 7" id="KW-0812">Transmembrane</keyword>
<feature type="transmembrane region" description="Helical" evidence="7">
    <location>
        <begin position="7"/>
        <end position="25"/>
    </location>
</feature>
<keyword evidence="5 7" id="KW-1133">Transmembrane helix</keyword>
<protein>
    <recommendedName>
        <fullName evidence="2">Transmembrane protein 107</fullName>
    </recommendedName>
</protein>
<evidence type="ECO:0000313" key="9">
    <source>
        <dbReference type="Proteomes" id="UP000095284"/>
    </source>
</evidence>
<dbReference type="WBParaSite" id="BXY_0951900.1">
    <property type="protein sequence ID" value="BXY_0951900.1"/>
    <property type="gene ID" value="BXY_0951900"/>
</dbReference>
<proteinExistence type="predicted"/>
<dbReference type="OrthoDB" id="5845486at2759"/>
<sequence length="133" mass="15071">MYPVTGLFLASTAHFCIIGCIFWNIEDHVQSSIGERYIGTEGEQNTRGSLILCLTITICLLAAEILFKFRQILSEKQIFFALVSHTICCLVLLKFVVDLHVVSHFWYLLIFGSGPTVVLELYVFMSSYKRGIV</sequence>